<comment type="subcellular location">
    <subcellularLocation>
        <location evidence="1">Membrane</location>
        <topology evidence="1">Multi-pass membrane protein</topology>
    </subcellularLocation>
</comment>
<dbReference type="InterPro" id="IPR001734">
    <property type="entry name" value="Na/solute_symporter"/>
</dbReference>
<feature type="transmembrane region" description="Helical" evidence="8">
    <location>
        <begin position="443"/>
        <end position="463"/>
    </location>
</feature>
<keyword evidence="4 8" id="KW-0812">Transmembrane</keyword>
<comment type="caution">
    <text evidence="9">The sequence shown here is derived from an EMBL/GenBank/DDBJ whole genome shotgun (WGS) entry which is preliminary data.</text>
</comment>
<keyword evidence="10" id="KW-1185">Reference proteome</keyword>
<evidence type="ECO:0000256" key="6">
    <source>
        <dbReference type="ARBA" id="ARBA00023136"/>
    </source>
</evidence>
<dbReference type="EMBL" id="JAFBEC010000005">
    <property type="protein sequence ID" value="MBM7632838.1"/>
    <property type="molecule type" value="Genomic_DNA"/>
</dbReference>
<evidence type="ECO:0000256" key="7">
    <source>
        <dbReference type="RuleBase" id="RU362091"/>
    </source>
</evidence>
<dbReference type="Pfam" id="PF00474">
    <property type="entry name" value="SSF"/>
    <property type="match status" value="1"/>
</dbReference>
<dbReference type="InterPro" id="IPR050277">
    <property type="entry name" value="Sodium:Solute_Symporter"/>
</dbReference>
<feature type="transmembrane region" description="Helical" evidence="8">
    <location>
        <begin position="188"/>
        <end position="207"/>
    </location>
</feature>
<organism evidence="9 10">
    <name type="scientific">Geomicrobium sediminis</name>
    <dbReference type="NCBI Taxonomy" id="1347788"/>
    <lineage>
        <taxon>Bacteria</taxon>
        <taxon>Bacillati</taxon>
        <taxon>Bacillota</taxon>
        <taxon>Bacilli</taxon>
        <taxon>Bacillales</taxon>
        <taxon>Geomicrobium</taxon>
    </lineage>
</organism>
<evidence type="ECO:0000256" key="3">
    <source>
        <dbReference type="ARBA" id="ARBA00022448"/>
    </source>
</evidence>
<gene>
    <name evidence="9" type="ORF">JOD17_001932</name>
</gene>
<dbReference type="Gene3D" id="1.20.1730.10">
    <property type="entry name" value="Sodium/glucose cotransporter"/>
    <property type="match status" value="1"/>
</dbReference>
<dbReference type="RefSeq" id="WP_204697273.1">
    <property type="nucleotide sequence ID" value="NZ_JAFBEC010000005.1"/>
</dbReference>
<dbReference type="PANTHER" id="PTHR48086">
    <property type="entry name" value="SODIUM/PROLINE SYMPORTER-RELATED"/>
    <property type="match status" value="1"/>
</dbReference>
<feature type="transmembrane region" description="Helical" evidence="8">
    <location>
        <begin position="157"/>
        <end position="176"/>
    </location>
</feature>
<feature type="transmembrane region" description="Helical" evidence="8">
    <location>
        <begin position="362"/>
        <end position="384"/>
    </location>
</feature>
<feature type="transmembrane region" description="Helical" evidence="8">
    <location>
        <begin position="316"/>
        <end position="341"/>
    </location>
</feature>
<comment type="similarity">
    <text evidence="2 7">Belongs to the sodium:solute symporter (SSF) (TC 2.A.21) family.</text>
</comment>
<dbReference type="CDD" id="cd10322">
    <property type="entry name" value="SLC5sbd"/>
    <property type="match status" value="1"/>
</dbReference>
<evidence type="ECO:0000313" key="9">
    <source>
        <dbReference type="EMBL" id="MBM7632838.1"/>
    </source>
</evidence>
<feature type="transmembrane region" description="Helical" evidence="8">
    <location>
        <begin position="129"/>
        <end position="151"/>
    </location>
</feature>
<dbReference type="PANTHER" id="PTHR48086:SF7">
    <property type="entry name" value="SODIUM-SOLUTE SYMPORTER-RELATED"/>
    <property type="match status" value="1"/>
</dbReference>
<sequence>MFNDQEMMIITIAVIVYFFFLFGFSIWVSRGVKTYDDYNVAGRGVRMFSLILTFVATAIGGSILLGYMTSGYEIGMGQQWANIGIFIFSVVLVLFFAKRIRRLGEKHNMVTLGDFAALRYGEKARLPTVIAVLMAYCSITGMQFVSIATILSFTMDVNFTVGIIIGWILLTIKTYFGGLKAVVLQDAIHGTVQTVGIFLLFFVVMYYSGGWQNVEQNAREAGDGWMLSLTSLPTQEIFVFLLTIGAYQCVRQDLWQRFWAASSEKTMNVGYWISIVLMTLTGIVVVLIGIMSLHGLNMTIDPSLVYYEVVGEVFPFPLVLLMILALLATVISTADSFFISGASSIVNDIIGPRVKNPSNQKMLFYSRVSVGIVSVIALLLALYIPQLVSLWVTGTAMLVSGMLAPIMVGLVWGGVTKVAGLASMWSGLATAIGWQLLDHPFGLHPVFVGLPLSIIVLFAVTFMTSNLNQSANRSEAL</sequence>
<feature type="transmembrane region" description="Helical" evidence="8">
    <location>
        <begin position="390"/>
        <end position="411"/>
    </location>
</feature>
<feature type="transmembrane region" description="Helical" evidence="8">
    <location>
        <begin position="6"/>
        <end position="28"/>
    </location>
</feature>
<keyword evidence="6 8" id="KW-0472">Membrane</keyword>
<evidence type="ECO:0000256" key="5">
    <source>
        <dbReference type="ARBA" id="ARBA00022989"/>
    </source>
</evidence>
<evidence type="ECO:0000256" key="1">
    <source>
        <dbReference type="ARBA" id="ARBA00004141"/>
    </source>
</evidence>
<evidence type="ECO:0000313" key="10">
    <source>
        <dbReference type="Proteomes" id="UP000741863"/>
    </source>
</evidence>
<feature type="transmembrane region" description="Helical" evidence="8">
    <location>
        <begin position="271"/>
        <end position="296"/>
    </location>
</feature>
<evidence type="ECO:0000256" key="2">
    <source>
        <dbReference type="ARBA" id="ARBA00006434"/>
    </source>
</evidence>
<feature type="transmembrane region" description="Helical" evidence="8">
    <location>
        <begin position="418"/>
        <end position="437"/>
    </location>
</feature>
<evidence type="ECO:0000256" key="8">
    <source>
        <dbReference type="SAM" id="Phobius"/>
    </source>
</evidence>
<feature type="transmembrane region" description="Helical" evidence="8">
    <location>
        <begin position="80"/>
        <end position="97"/>
    </location>
</feature>
<dbReference type="InterPro" id="IPR038377">
    <property type="entry name" value="Na/Glc_symporter_sf"/>
</dbReference>
<dbReference type="PROSITE" id="PS50283">
    <property type="entry name" value="NA_SOLUT_SYMP_3"/>
    <property type="match status" value="1"/>
</dbReference>
<keyword evidence="5 8" id="KW-1133">Transmembrane helix</keyword>
<accession>A0ABS2PBP6</accession>
<dbReference type="Proteomes" id="UP000741863">
    <property type="component" value="Unassembled WGS sequence"/>
</dbReference>
<feature type="transmembrane region" description="Helical" evidence="8">
    <location>
        <begin position="227"/>
        <end position="250"/>
    </location>
</feature>
<name>A0ABS2PBP6_9BACL</name>
<evidence type="ECO:0000256" key="4">
    <source>
        <dbReference type="ARBA" id="ARBA00022692"/>
    </source>
</evidence>
<keyword evidence="3" id="KW-0813">Transport</keyword>
<feature type="transmembrane region" description="Helical" evidence="8">
    <location>
        <begin position="48"/>
        <end position="68"/>
    </location>
</feature>
<proteinExistence type="inferred from homology"/>
<protein>
    <submittedName>
        <fullName evidence="9">Na+/proline symporter</fullName>
    </submittedName>
</protein>
<reference evidence="9 10" key="1">
    <citation type="submission" date="2021-01" db="EMBL/GenBank/DDBJ databases">
        <title>Genomic Encyclopedia of Type Strains, Phase IV (KMG-IV): sequencing the most valuable type-strain genomes for metagenomic binning, comparative biology and taxonomic classification.</title>
        <authorList>
            <person name="Goeker M."/>
        </authorList>
    </citation>
    <scope>NUCLEOTIDE SEQUENCE [LARGE SCALE GENOMIC DNA]</scope>
    <source>
        <strain evidence="9 10">DSM 25540</strain>
    </source>
</reference>